<protein>
    <submittedName>
        <fullName evidence="2">Uncharacterized protein</fullName>
    </submittedName>
</protein>
<keyword evidence="1" id="KW-0812">Transmembrane</keyword>
<reference evidence="2" key="1">
    <citation type="submission" date="2018-12" db="EMBL/GenBank/DDBJ databases">
        <authorList>
            <person name="Will S."/>
            <person name="Neumann-Schaal M."/>
            <person name="Henke P."/>
        </authorList>
    </citation>
    <scope>NUCLEOTIDE SEQUENCE</scope>
    <source>
        <strain evidence="2">PCC 7102</strain>
    </source>
</reference>
<feature type="transmembrane region" description="Helical" evidence="1">
    <location>
        <begin position="7"/>
        <end position="27"/>
    </location>
</feature>
<dbReference type="OrthoDB" id="514817at2"/>
<dbReference type="AlphaFoldDB" id="A0A433VGK9"/>
<keyword evidence="1" id="KW-1133">Transmembrane helix</keyword>
<evidence type="ECO:0000313" key="2">
    <source>
        <dbReference type="EMBL" id="RUT05219.1"/>
    </source>
</evidence>
<feature type="transmembrane region" description="Helical" evidence="1">
    <location>
        <begin position="182"/>
        <end position="203"/>
    </location>
</feature>
<comment type="caution">
    <text evidence="2">The sequence shown here is derived from an EMBL/GenBank/DDBJ whole genome shotgun (WGS) entry which is preliminary data.</text>
</comment>
<accession>A0A433VGK9</accession>
<sequence>MLPIDKVIFLLFFPACVGLLTQVIWGIELTNQLVALGTFIFCIEQARMAVKDLRQIEDAKAYVQDGRLNTFYKVTIITIAVELLGFYTSIISLGWGSILILLSQIWFNLLANVKIEYINQTDNYNFYSTPAVTLSAPVSLLDAAPSLKVRAWKVSERLPVLFADVLGLILISFWMLQIGSLFISWILFAMVIAYGIAKLVLLFSR</sequence>
<name>A0A433VGK9_9CYAN</name>
<dbReference type="EMBL" id="RSCL01000009">
    <property type="protein sequence ID" value="RUT05219.1"/>
    <property type="molecule type" value="Genomic_DNA"/>
</dbReference>
<keyword evidence="1" id="KW-0472">Membrane</keyword>
<proteinExistence type="predicted"/>
<keyword evidence="3" id="KW-1185">Reference proteome</keyword>
<feature type="transmembrane region" description="Helical" evidence="1">
    <location>
        <begin position="93"/>
        <end position="111"/>
    </location>
</feature>
<evidence type="ECO:0000256" key="1">
    <source>
        <dbReference type="SAM" id="Phobius"/>
    </source>
</evidence>
<feature type="transmembrane region" description="Helical" evidence="1">
    <location>
        <begin position="158"/>
        <end position="176"/>
    </location>
</feature>
<evidence type="ECO:0000313" key="3">
    <source>
        <dbReference type="Proteomes" id="UP000271624"/>
    </source>
</evidence>
<gene>
    <name evidence="2" type="ORF">DSM106972_040400</name>
</gene>
<dbReference type="Proteomes" id="UP000271624">
    <property type="component" value="Unassembled WGS sequence"/>
</dbReference>
<dbReference type="RefSeq" id="WP_127082457.1">
    <property type="nucleotide sequence ID" value="NZ_RSCL01000009.1"/>
</dbReference>
<reference evidence="2" key="2">
    <citation type="journal article" date="2019" name="Genome Biol. Evol.">
        <title>Day and night: Metabolic profiles and evolutionary relationships of six axenic non-marine cyanobacteria.</title>
        <authorList>
            <person name="Will S.E."/>
            <person name="Henke P."/>
            <person name="Boedeker C."/>
            <person name="Huang S."/>
            <person name="Brinkmann H."/>
            <person name="Rohde M."/>
            <person name="Jarek M."/>
            <person name="Friedl T."/>
            <person name="Seufert S."/>
            <person name="Schumacher M."/>
            <person name="Overmann J."/>
            <person name="Neumann-Schaal M."/>
            <person name="Petersen J."/>
        </authorList>
    </citation>
    <scope>NUCLEOTIDE SEQUENCE [LARGE SCALE GENOMIC DNA]</scope>
    <source>
        <strain evidence="2">PCC 7102</strain>
    </source>
</reference>
<organism evidence="2 3">
    <name type="scientific">Dulcicalothrix desertica PCC 7102</name>
    <dbReference type="NCBI Taxonomy" id="232991"/>
    <lineage>
        <taxon>Bacteria</taxon>
        <taxon>Bacillati</taxon>
        <taxon>Cyanobacteriota</taxon>
        <taxon>Cyanophyceae</taxon>
        <taxon>Nostocales</taxon>
        <taxon>Calotrichaceae</taxon>
        <taxon>Dulcicalothrix</taxon>
    </lineage>
</organism>